<dbReference type="EMBL" id="CM010721">
    <property type="protein sequence ID" value="RZC71296.1"/>
    <property type="molecule type" value="Genomic_DNA"/>
</dbReference>
<dbReference type="STRING" id="3469.A0A4Y7KEM2"/>
<dbReference type="Proteomes" id="UP000316621">
    <property type="component" value="Chromosome 7"/>
</dbReference>
<protein>
    <submittedName>
        <fullName evidence="1">Uncharacterized protein</fullName>
    </submittedName>
</protein>
<sequence>MVNYNEGEAWVTINYNVMPWRIFQVCRVLDHRVESCIQGEVVLVSESPSVNEDGAEVWIDVGHVGHSGHAYMSNHGVSKATIVALQLEEARYSIVGIDEEVPVAIHGESGVVLPPTVGLSYADMGMNSGELTLIADQMVLETTRRFEDKKMADERNKIKGKAKVVVDPVGEIISYTLKYEHSNGNLVICEGGNKVDLEEAIKRLNEAKGYQLKSRNLLDFSLNIVEPERKRRKYKRKVHVVDVIAKKSKVYQNPMLPEDDPNDPNIILANPQMISILVQHHDDPFDMFNEYVNHFPTSPCLNQAAGISDEMILSAHNNNQVFLEK</sequence>
<dbReference type="AlphaFoldDB" id="A0A4Y7KEM2"/>
<proteinExistence type="predicted"/>
<keyword evidence="2" id="KW-1185">Reference proteome</keyword>
<dbReference type="Gramene" id="RZC71296">
    <property type="protein sequence ID" value="RZC71296"/>
    <property type="gene ID" value="C5167_034476"/>
</dbReference>
<name>A0A4Y7KEM2_PAPSO</name>
<organism evidence="1 2">
    <name type="scientific">Papaver somniferum</name>
    <name type="common">Opium poppy</name>
    <dbReference type="NCBI Taxonomy" id="3469"/>
    <lineage>
        <taxon>Eukaryota</taxon>
        <taxon>Viridiplantae</taxon>
        <taxon>Streptophyta</taxon>
        <taxon>Embryophyta</taxon>
        <taxon>Tracheophyta</taxon>
        <taxon>Spermatophyta</taxon>
        <taxon>Magnoliopsida</taxon>
        <taxon>Ranunculales</taxon>
        <taxon>Papaveraceae</taxon>
        <taxon>Papaveroideae</taxon>
        <taxon>Papaver</taxon>
    </lineage>
</organism>
<evidence type="ECO:0000313" key="2">
    <source>
        <dbReference type="Proteomes" id="UP000316621"/>
    </source>
</evidence>
<gene>
    <name evidence="1" type="ORF">C5167_034476</name>
</gene>
<evidence type="ECO:0000313" key="1">
    <source>
        <dbReference type="EMBL" id="RZC71296.1"/>
    </source>
</evidence>
<accession>A0A4Y7KEM2</accession>
<reference evidence="1 2" key="1">
    <citation type="journal article" date="2018" name="Science">
        <title>The opium poppy genome and morphinan production.</title>
        <authorList>
            <person name="Guo L."/>
            <person name="Winzer T."/>
            <person name="Yang X."/>
            <person name="Li Y."/>
            <person name="Ning Z."/>
            <person name="He Z."/>
            <person name="Teodor R."/>
            <person name="Lu Y."/>
            <person name="Bowser T.A."/>
            <person name="Graham I.A."/>
            <person name="Ye K."/>
        </authorList>
    </citation>
    <scope>NUCLEOTIDE SEQUENCE [LARGE SCALE GENOMIC DNA]</scope>
    <source>
        <strain evidence="2">cv. HN1</strain>
        <tissue evidence="1">Leaves</tissue>
    </source>
</reference>